<evidence type="ECO:0000256" key="4">
    <source>
        <dbReference type="ARBA" id="ARBA00022821"/>
    </source>
</evidence>
<dbReference type="Proteomes" id="UP001153555">
    <property type="component" value="Unassembled WGS sequence"/>
</dbReference>
<dbReference type="InterPro" id="IPR058922">
    <property type="entry name" value="WHD_DRP"/>
</dbReference>
<keyword evidence="4" id="KW-0611">Plant defense</keyword>
<dbReference type="InterPro" id="IPR027417">
    <property type="entry name" value="P-loop_NTPase"/>
</dbReference>
<evidence type="ECO:0000256" key="5">
    <source>
        <dbReference type="ARBA" id="ARBA00022840"/>
    </source>
</evidence>
<dbReference type="EMBL" id="CACSLK010027837">
    <property type="protein sequence ID" value="CAA0832777.1"/>
    <property type="molecule type" value="Genomic_DNA"/>
</dbReference>
<dbReference type="InterPro" id="IPR036388">
    <property type="entry name" value="WH-like_DNA-bd_sf"/>
</dbReference>
<accession>A0A9N7RJ10</accession>
<evidence type="ECO:0000256" key="1">
    <source>
        <dbReference type="ARBA" id="ARBA00008894"/>
    </source>
</evidence>
<dbReference type="Pfam" id="PF23598">
    <property type="entry name" value="LRR_14"/>
    <property type="match status" value="1"/>
</dbReference>
<dbReference type="GO" id="GO:0043531">
    <property type="term" value="F:ADP binding"/>
    <property type="evidence" value="ECO:0007669"/>
    <property type="project" value="InterPro"/>
</dbReference>
<evidence type="ECO:0000313" key="10">
    <source>
        <dbReference type="Proteomes" id="UP001153555"/>
    </source>
</evidence>
<keyword evidence="5" id="KW-0067">ATP-binding</keyword>
<feature type="domain" description="Disease resistance R13L4/SHOC-2-like LRR" evidence="8">
    <location>
        <begin position="306"/>
        <end position="601"/>
    </location>
</feature>
<dbReference type="Pfam" id="PF23559">
    <property type="entry name" value="WHD_DRP"/>
    <property type="match status" value="1"/>
</dbReference>
<gene>
    <name evidence="9" type="ORF">SHERM_28051</name>
</gene>
<evidence type="ECO:0000259" key="7">
    <source>
        <dbReference type="Pfam" id="PF23559"/>
    </source>
</evidence>
<comment type="caution">
    <text evidence="9">The sequence shown here is derived from an EMBL/GenBank/DDBJ whole genome shotgun (WGS) entry which is preliminary data.</text>
</comment>
<dbReference type="Gene3D" id="1.10.10.10">
    <property type="entry name" value="Winged helix-like DNA-binding domain superfamily/Winged helix DNA-binding domain"/>
    <property type="match status" value="1"/>
</dbReference>
<dbReference type="PRINTS" id="PR00364">
    <property type="entry name" value="DISEASERSIST"/>
</dbReference>
<dbReference type="InterPro" id="IPR002182">
    <property type="entry name" value="NB-ARC"/>
</dbReference>
<feature type="domain" description="NB-ARC" evidence="6">
    <location>
        <begin position="9"/>
        <end position="165"/>
    </location>
</feature>
<evidence type="ECO:0000259" key="6">
    <source>
        <dbReference type="Pfam" id="PF00931"/>
    </source>
</evidence>
<comment type="similarity">
    <text evidence="1">Belongs to the disease resistance NB-LRR family.</text>
</comment>
<reference evidence="9" key="1">
    <citation type="submission" date="2019-12" db="EMBL/GenBank/DDBJ databases">
        <authorList>
            <person name="Scholes J."/>
        </authorList>
    </citation>
    <scope>NUCLEOTIDE SEQUENCE</scope>
</reference>
<dbReference type="Gene3D" id="3.80.10.10">
    <property type="entry name" value="Ribonuclease Inhibitor"/>
    <property type="match status" value="1"/>
</dbReference>
<dbReference type="SUPFAM" id="SSF52058">
    <property type="entry name" value="L domain-like"/>
    <property type="match status" value="1"/>
</dbReference>
<keyword evidence="10" id="KW-1185">Reference proteome</keyword>
<dbReference type="InterPro" id="IPR055414">
    <property type="entry name" value="LRR_R13L4/SHOC2-like"/>
</dbReference>
<dbReference type="PANTHER" id="PTHR15140">
    <property type="entry name" value="TUBULIN-SPECIFIC CHAPERONE E"/>
    <property type="match status" value="1"/>
</dbReference>
<evidence type="ECO:0000313" key="9">
    <source>
        <dbReference type="EMBL" id="CAA0832777.1"/>
    </source>
</evidence>
<evidence type="ECO:0000259" key="8">
    <source>
        <dbReference type="Pfam" id="PF23598"/>
    </source>
</evidence>
<keyword evidence="2" id="KW-0677">Repeat</keyword>
<protein>
    <recommendedName>
        <fullName evidence="11">NB-ARC domain-containing protein</fullName>
    </recommendedName>
</protein>
<organism evidence="9 10">
    <name type="scientific">Striga hermonthica</name>
    <name type="common">Purple witchweed</name>
    <name type="synonym">Buchnera hermonthica</name>
    <dbReference type="NCBI Taxonomy" id="68872"/>
    <lineage>
        <taxon>Eukaryota</taxon>
        <taxon>Viridiplantae</taxon>
        <taxon>Streptophyta</taxon>
        <taxon>Embryophyta</taxon>
        <taxon>Tracheophyta</taxon>
        <taxon>Spermatophyta</taxon>
        <taxon>Magnoliopsida</taxon>
        <taxon>eudicotyledons</taxon>
        <taxon>Gunneridae</taxon>
        <taxon>Pentapetalae</taxon>
        <taxon>asterids</taxon>
        <taxon>lamiids</taxon>
        <taxon>Lamiales</taxon>
        <taxon>Orobanchaceae</taxon>
        <taxon>Buchnereae</taxon>
        <taxon>Striga</taxon>
    </lineage>
</organism>
<dbReference type="Gene3D" id="3.40.50.300">
    <property type="entry name" value="P-loop containing nucleotide triphosphate hydrolases"/>
    <property type="match status" value="1"/>
</dbReference>
<keyword evidence="3" id="KW-0547">Nucleotide-binding</keyword>
<evidence type="ECO:0000256" key="2">
    <source>
        <dbReference type="ARBA" id="ARBA00022737"/>
    </source>
</evidence>
<feature type="domain" description="Disease resistance protein winged helix" evidence="7">
    <location>
        <begin position="181"/>
        <end position="247"/>
    </location>
</feature>
<dbReference type="InterPro" id="IPR032675">
    <property type="entry name" value="LRR_dom_sf"/>
</dbReference>
<evidence type="ECO:0008006" key="11">
    <source>
        <dbReference type="Google" id="ProtNLM"/>
    </source>
</evidence>
<evidence type="ECO:0000256" key="3">
    <source>
        <dbReference type="ARBA" id="ARBA00022741"/>
    </source>
</evidence>
<dbReference type="SUPFAM" id="SSF52540">
    <property type="entry name" value="P-loop containing nucleoside triphosphate hydrolases"/>
    <property type="match status" value="1"/>
</dbReference>
<sequence length="657" mass="74470">MKIVGHERNLNLLKRMLLNENPPFTVMVPIIGMAGIGKTELAKAVYDDPDVWWHFEARFWVEVHLDYRGAYNSLTLVVRAEDAGPTRVVVDHTSRWVKVGGEPFAFMHEGLSREARFLMVVDDLGDPLVWRKLEMSLPSSWNGSRVLVTTRKVPLANHTHAVTRKPAVVSESLLSVMGLLPRNTEICRSKLITMWMAEGFIAPWPKGYNSMETLAEIFLDELASSSMILVRNWSSSGGTKTCSVHAVYQSVCVNEAQGTKFFHVVNKLHADAWSGANGQRRICFHNNIVLGLKEVHGYLKTIFPSVRSLLCFGPYHQYSLPLYSPSKLLRVLDAVNLRFYEFPEQVLELLRLRYLSITFNGDLPPSISKLSNLEVLIIRHHHIIKSSYAPTVYLPLQIWGLSKLRHLHCAGSDLPDPSDGLSSSFVLDNLLTLSGVSTLSCTEKILKRLPYLKKLGVRVDPSRWDAVDVFSFLGELCSVYSVFDSLKCSVVDCSLVGSRVFPCVKDPSPLFIKKLSLSGCGFSWEHITHVAALPSLQVLKLRWNAFRGPVWERLDSDARFEKLKFVLLEDLDVEEWRVNQGSFPKLEHVVIRHCYKLREVENELSEIPQLGVLEVQDCSPDIEAWAARVRDERLHRLGVDRLQLVIHLSRNESDKSK</sequence>
<dbReference type="Pfam" id="PF00931">
    <property type="entry name" value="NB-ARC"/>
    <property type="match status" value="1"/>
</dbReference>
<name>A0A9N7RJ10_STRHE</name>
<dbReference type="GO" id="GO:0006952">
    <property type="term" value="P:defense response"/>
    <property type="evidence" value="ECO:0007669"/>
    <property type="project" value="UniProtKB-KW"/>
</dbReference>
<proteinExistence type="inferred from homology"/>
<dbReference type="AlphaFoldDB" id="A0A9N7RJ10"/>
<dbReference type="PANTHER" id="PTHR15140:SF33">
    <property type="entry name" value="LATE BLIGHT RESISTANCE PROTEIN HOMOLOG R1A-3 ISOFORM X1"/>
    <property type="match status" value="1"/>
</dbReference>
<dbReference type="OrthoDB" id="912582at2759"/>